<keyword evidence="7 12" id="KW-0819">tRNA processing</keyword>
<dbReference type="NCBIfam" id="TIGR00136">
    <property type="entry name" value="mnmG_gidA"/>
    <property type="match status" value="1"/>
</dbReference>
<dbReference type="InterPro" id="IPR040131">
    <property type="entry name" value="MnmG_N"/>
</dbReference>
<dbReference type="SUPFAM" id="SSF51905">
    <property type="entry name" value="FAD/NAD(P)-binding domain"/>
    <property type="match status" value="1"/>
</dbReference>
<dbReference type="InterPro" id="IPR004416">
    <property type="entry name" value="MnmG"/>
</dbReference>
<feature type="binding site" evidence="12">
    <location>
        <begin position="13"/>
        <end position="18"/>
    </location>
    <ligand>
        <name>FAD</name>
        <dbReference type="ChEBI" id="CHEBI:57692"/>
    </ligand>
</feature>
<dbReference type="SMART" id="SM01228">
    <property type="entry name" value="GIDA_assoc_3"/>
    <property type="match status" value="1"/>
</dbReference>
<dbReference type="PANTHER" id="PTHR11806">
    <property type="entry name" value="GLUCOSE INHIBITED DIVISION PROTEIN A"/>
    <property type="match status" value="1"/>
</dbReference>
<dbReference type="HAMAP" id="MF_00129">
    <property type="entry name" value="MnmG_GidA"/>
    <property type="match status" value="1"/>
</dbReference>
<gene>
    <name evidence="12 14" type="primary">mnmG</name>
    <name evidence="12" type="synonym">gidA</name>
    <name evidence="14" type="ORF">ACFFU4_05010</name>
</gene>
<keyword evidence="6 12" id="KW-0285">Flavoprotein</keyword>
<dbReference type="RefSeq" id="WP_377067674.1">
    <property type="nucleotide sequence ID" value="NZ_JBHMEC010000008.1"/>
</dbReference>
<dbReference type="InterPro" id="IPR044920">
    <property type="entry name" value="MnmG_C_subdom_sf"/>
</dbReference>
<proteinExistence type="inferred from homology"/>
<evidence type="ECO:0000256" key="5">
    <source>
        <dbReference type="ARBA" id="ARBA00022490"/>
    </source>
</evidence>
<dbReference type="InterPro" id="IPR036188">
    <property type="entry name" value="FAD/NAD-bd_sf"/>
</dbReference>
<name>A0ABV5HYF5_9RHOB</name>
<dbReference type="Gene3D" id="2.40.30.260">
    <property type="match status" value="1"/>
</dbReference>
<evidence type="ECO:0000313" key="14">
    <source>
        <dbReference type="EMBL" id="MFB9149109.1"/>
    </source>
</evidence>
<comment type="caution">
    <text evidence="12">Lacks conserved residue(s) required for the propagation of feature annotation.</text>
</comment>
<organism evidence="14 15">
    <name type="scientific">Roseovarius ramblicola</name>
    <dbReference type="NCBI Taxonomy" id="2022336"/>
    <lineage>
        <taxon>Bacteria</taxon>
        <taxon>Pseudomonadati</taxon>
        <taxon>Pseudomonadota</taxon>
        <taxon>Alphaproteobacteria</taxon>
        <taxon>Rhodobacterales</taxon>
        <taxon>Roseobacteraceae</taxon>
        <taxon>Roseovarius</taxon>
    </lineage>
</organism>
<dbReference type="Gene3D" id="1.10.150.570">
    <property type="entry name" value="GidA associated domain, C-terminal subdomain"/>
    <property type="match status" value="1"/>
</dbReference>
<comment type="cofactor">
    <cofactor evidence="1 12">
        <name>FAD</name>
        <dbReference type="ChEBI" id="CHEBI:57692"/>
    </cofactor>
</comment>
<evidence type="ECO:0000259" key="13">
    <source>
        <dbReference type="SMART" id="SM01228"/>
    </source>
</evidence>
<comment type="subunit">
    <text evidence="10 12">Homodimer. Heterotetramer of two MnmE and two MnmG subunits.</text>
</comment>
<protein>
    <recommendedName>
        <fullName evidence="4 12">tRNA uridine 5-carboxymethylaminomethyl modification enzyme MnmG</fullName>
    </recommendedName>
    <alternativeName>
        <fullName evidence="11 12">Glucose-inhibited division protein A</fullName>
    </alternativeName>
</protein>
<evidence type="ECO:0000256" key="6">
    <source>
        <dbReference type="ARBA" id="ARBA00022630"/>
    </source>
</evidence>
<evidence type="ECO:0000256" key="11">
    <source>
        <dbReference type="ARBA" id="ARBA00031800"/>
    </source>
</evidence>
<evidence type="ECO:0000256" key="7">
    <source>
        <dbReference type="ARBA" id="ARBA00022694"/>
    </source>
</evidence>
<comment type="subcellular location">
    <subcellularLocation>
        <location evidence="12">Cytoplasm</location>
    </subcellularLocation>
</comment>
<dbReference type="Pfam" id="PF13932">
    <property type="entry name" value="SAM_GIDA_C"/>
    <property type="match status" value="1"/>
</dbReference>
<comment type="function">
    <text evidence="2 12">NAD-binding protein involved in the addition of a carboxymethylaminomethyl (cmnm) group at the wobble position (U34) of certain tRNAs, forming tRNA-cmnm(5)s(2)U34.</text>
</comment>
<comment type="similarity">
    <text evidence="3 12">Belongs to the MnmG family.</text>
</comment>
<keyword evidence="9 12" id="KW-0520">NAD</keyword>
<evidence type="ECO:0000256" key="4">
    <source>
        <dbReference type="ARBA" id="ARBA00020461"/>
    </source>
</evidence>
<evidence type="ECO:0000313" key="15">
    <source>
        <dbReference type="Proteomes" id="UP001589670"/>
    </source>
</evidence>
<evidence type="ECO:0000256" key="2">
    <source>
        <dbReference type="ARBA" id="ARBA00003717"/>
    </source>
</evidence>
<evidence type="ECO:0000256" key="8">
    <source>
        <dbReference type="ARBA" id="ARBA00022827"/>
    </source>
</evidence>
<evidence type="ECO:0000256" key="12">
    <source>
        <dbReference type="HAMAP-Rule" id="MF_00129"/>
    </source>
</evidence>
<keyword evidence="15" id="KW-1185">Reference proteome</keyword>
<dbReference type="Pfam" id="PF01134">
    <property type="entry name" value="GIDA"/>
    <property type="match status" value="1"/>
</dbReference>
<dbReference type="Gene3D" id="3.50.50.60">
    <property type="entry name" value="FAD/NAD(P)-binding domain"/>
    <property type="match status" value="2"/>
</dbReference>
<comment type="caution">
    <text evidence="14">The sequence shown here is derived from an EMBL/GenBank/DDBJ whole genome shotgun (WGS) entry which is preliminary data.</text>
</comment>
<dbReference type="InterPro" id="IPR002218">
    <property type="entry name" value="MnmG-rel"/>
</dbReference>
<evidence type="ECO:0000256" key="1">
    <source>
        <dbReference type="ARBA" id="ARBA00001974"/>
    </source>
</evidence>
<dbReference type="PRINTS" id="PR00411">
    <property type="entry name" value="PNDRDTASEI"/>
</dbReference>
<dbReference type="InterPro" id="IPR049312">
    <property type="entry name" value="GIDA_C_N"/>
</dbReference>
<evidence type="ECO:0000256" key="9">
    <source>
        <dbReference type="ARBA" id="ARBA00023027"/>
    </source>
</evidence>
<dbReference type="EMBL" id="JBHMEC010000008">
    <property type="protein sequence ID" value="MFB9149109.1"/>
    <property type="molecule type" value="Genomic_DNA"/>
</dbReference>
<evidence type="ECO:0000256" key="3">
    <source>
        <dbReference type="ARBA" id="ARBA00007653"/>
    </source>
</evidence>
<keyword evidence="5 12" id="KW-0963">Cytoplasm</keyword>
<dbReference type="InterPro" id="IPR020595">
    <property type="entry name" value="MnmG-rel_CS"/>
</dbReference>
<reference evidence="14 15" key="1">
    <citation type="submission" date="2024-09" db="EMBL/GenBank/DDBJ databases">
        <authorList>
            <person name="Sun Q."/>
            <person name="Mori K."/>
        </authorList>
    </citation>
    <scope>NUCLEOTIDE SEQUENCE [LARGE SCALE GENOMIC DNA]</scope>
    <source>
        <strain evidence="14 15">CECT 9424</strain>
    </source>
</reference>
<dbReference type="InterPro" id="IPR026904">
    <property type="entry name" value="MnmG_C"/>
</dbReference>
<evidence type="ECO:0000256" key="10">
    <source>
        <dbReference type="ARBA" id="ARBA00025948"/>
    </source>
</evidence>
<dbReference type="Pfam" id="PF21680">
    <property type="entry name" value="GIDA_C_1st"/>
    <property type="match status" value="1"/>
</dbReference>
<accession>A0ABV5HYF5</accession>
<feature type="domain" description="tRNA uridine 5-carboxymethylaminomethyl modification enzyme C-terminal subdomain" evidence="13">
    <location>
        <begin position="541"/>
        <end position="612"/>
    </location>
</feature>
<dbReference type="InterPro" id="IPR047001">
    <property type="entry name" value="MnmG_C_subdom"/>
</dbReference>
<feature type="binding site" evidence="12">
    <location>
        <begin position="272"/>
        <end position="286"/>
    </location>
    <ligand>
        <name>NAD(+)</name>
        <dbReference type="ChEBI" id="CHEBI:57540"/>
    </ligand>
</feature>
<sequence length="623" mass="66464">MFHVKQFDVLVIGGGHAGADAAAAAARMGARTALVTLSRDGIGVMSCNPAIGGLGKGHLVREIDALDGVMGRVADRAGIQFRLLNRRKGPAVQGPRAQADRRIYREEMQKALAAQPNLAIIEGEAADFRMTGDTVTGVILADGSEIAARAVILTTGTFLRGVIHIGDVSRPGGRMGDPPSLRLAQRIDSFGLPLGRLKTGTPPRLDGRSIAWDGLDMQPPDDDPVMFSFLSTAPVARQVSCGITHTNARTHDIIRDNLGRSAMYGGHIDGIGPRYCPSIEDKIVRFADKPSHQIFLEPESLSDSVIYPNGISTSLPLEVQEAYVRSIAGLENADILQPGYAIEYDYVDPRALDHRLALRDVPGLFLAGQINGTTGYEEAAAQGLVAGLNAARHAAGAAPVTFSRTDSYIGVMIDDLTTRGVTEPYRMFTSRAEFRLSLRADNADQRLTPLGIATGCVGEERQRAFEDKIDRIAAARGLLDAANYTPRDLAAAGIAVNQDGTRRNGMQVLAFPGTELADLVSLTPALADVASDIAAQLKKDATYANYIARQARDVEMLRRDEGVAIPEAFDYAGIDGLSNELKAKLAAAKPETLAQAARIDGMTPAALALILICLRRGERAQSA</sequence>
<dbReference type="Proteomes" id="UP001589670">
    <property type="component" value="Unassembled WGS sequence"/>
</dbReference>
<dbReference type="PROSITE" id="PS01280">
    <property type="entry name" value="GIDA_1"/>
    <property type="match status" value="1"/>
</dbReference>
<dbReference type="PROSITE" id="PS01281">
    <property type="entry name" value="GIDA_2"/>
    <property type="match status" value="1"/>
</dbReference>
<dbReference type="PANTHER" id="PTHR11806:SF0">
    <property type="entry name" value="PROTEIN MTO1 HOMOLOG, MITOCHONDRIAL"/>
    <property type="match status" value="1"/>
</dbReference>
<keyword evidence="8 12" id="KW-0274">FAD</keyword>